<protein>
    <recommendedName>
        <fullName evidence="2">EthD domain-containing protein</fullName>
    </recommendedName>
</protein>
<keyword evidence="4" id="KW-1185">Reference proteome</keyword>
<accession>A0A9P4WMD7</accession>
<name>A0A9P4WMD7_9PLEO</name>
<comment type="similarity">
    <text evidence="1">Belongs to the tpcK family.</text>
</comment>
<evidence type="ECO:0000313" key="3">
    <source>
        <dbReference type="EMBL" id="KAF3036327.1"/>
    </source>
</evidence>
<gene>
    <name evidence="3" type="ORF">E8E12_006269</name>
</gene>
<evidence type="ECO:0000256" key="1">
    <source>
        <dbReference type="ARBA" id="ARBA00005986"/>
    </source>
</evidence>
<organism evidence="3 4">
    <name type="scientific">Didymella heteroderae</name>
    <dbReference type="NCBI Taxonomy" id="1769908"/>
    <lineage>
        <taxon>Eukaryota</taxon>
        <taxon>Fungi</taxon>
        <taxon>Dikarya</taxon>
        <taxon>Ascomycota</taxon>
        <taxon>Pezizomycotina</taxon>
        <taxon>Dothideomycetes</taxon>
        <taxon>Pleosporomycetidae</taxon>
        <taxon>Pleosporales</taxon>
        <taxon>Pleosporineae</taxon>
        <taxon>Didymellaceae</taxon>
        <taxon>Didymella</taxon>
    </lineage>
</organism>
<dbReference type="GO" id="GO:0016491">
    <property type="term" value="F:oxidoreductase activity"/>
    <property type="evidence" value="ECO:0007669"/>
    <property type="project" value="InterPro"/>
</dbReference>
<sequence length="276" mass="30910">MSSSAPQLKQIACLRRKSNLTRKEFFDYHFQVHGSISDEPSDADQKPHKYIQTHFFDAAFGERPDSAKGTGNYPWTGRDDMTELYFRDWSHLKACFGSEYVRNKIGPDGANFNDLETAIPLMVFEKHLELASNVPSSVSLEEGYRTVAVLLVASTSEESGEQLEQTFSPALINALLKHAQAEVYGLQANISIPASQFDIRAYFGGKNMPEYPVTYKIYMKDVSCVAAVRKAQRAFMEQLSEQVDADNTFIAFGKEGLVLDVGNGIKFNPSRQPQIL</sequence>
<dbReference type="SUPFAM" id="SSF54909">
    <property type="entry name" value="Dimeric alpha+beta barrel"/>
    <property type="match status" value="1"/>
</dbReference>
<dbReference type="Gene3D" id="3.30.70.100">
    <property type="match status" value="1"/>
</dbReference>
<dbReference type="InterPro" id="IPR009799">
    <property type="entry name" value="EthD_dom"/>
</dbReference>
<dbReference type="Proteomes" id="UP000758155">
    <property type="component" value="Unassembled WGS sequence"/>
</dbReference>
<dbReference type="EMBL" id="SWKV01000051">
    <property type="protein sequence ID" value="KAF3036327.1"/>
    <property type="molecule type" value="Genomic_DNA"/>
</dbReference>
<proteinExistence type="inferred from homology"/>
<reference evidence="3" key="1">
    <citation type="submission" date="2019-04" db="EMBL/GenBank/DDBJ databases">
        <title>Sequencing of skin fungus with MAO and IRED activity.</title>
        <authorList>
            <person name="Marsaioli A.J."/>
            <person name="Bonatto J.M.C."/>
            <person name="Reis Junior O."/>
        </authorList>
    </citation>
    <scope>NUCLEOTIDE SEQUENCE</scope>
    <source>
        <strain evidence="3">28M1</strain>
    </source>
</reference>
<dbReference type="InterPro" id="IPR011008">
    <property type="entry name" value="Dimeric_a/b-barrel"/>
</dbReference>
<evidence type="ECO:0000313" key="4">
    <source>
        <dbReference type="Proteomes" id="UP000758155"/>
    </source>
</evidence>
<feature type="domain" description="EthD" evidence="2">
    <location>
        <begin position="17"/>
        <end position="115"/>
    </location>
</feature>
<dbReference type="OrthoDB" id="5340195at2759"/>
<dbReference type="AlphaFoldDB" id="A0A9P4WMD7"/>
<dbReference type="Pfam" id="PF07110">
    <property type="entry name" value="EthD"/>
    <property type="match status" value="1"/>
</dbReference>
<comment type="caution">
    <text evidence="3">The sequence shown here is derived from an EMBL/GenBank/DDBJ whole genome shotgun (WGS) entry which is preliminary data.</text>
</comment>
<evidence type="ECO:0000259" key="2">
    <source>
        <dbReference type="Pfam" id="PF07110"/>
    </source>
</evidence>